<comment type="subcellular location">
    <subcellularLocation>
        <location evidence="2">Endoplasmic reticulum</location>
    </subcellularLocation>
    <subcellularLocation>
        <location evidence="3">Membrane</location>
    </subcellularLocation>
    <subcellularLocation>
        <location evidence="1">Mitochondrion</location>
    </subcellularLocation>
</comment>
<dbReference type="InterPro" id="IPR019734">
    <property type="entry name" value="TPR_rpt"/>
</dbReference>
<feature type="region of interest" description="Disordered" evidence="8">
    <location>
        <begin position="1"/>
        <end position="53"/>
    </location>
</feature>
<dbReference type="Gene3D" id="3.40.50.300">
    <property type="entry name" value="P-loop containing nucleotide triphosphate hydrolases"/>
    <property type="match status" value="1"/>
</dbReference>
<evidence type="ECO:0000256" key="5">
    <source>
        <dbReference type="ARBA" id="ARBA00023128"/>
    </source>
</evidence>
<feature type="region of interest" description="Disordered" evidence="8">
    <location>
        <begin position="487"/>
        <end position="508"/>
    </location>
</feature>
<dbReference type="InterPro" id="IPR011990">
    <property type="entry name" value="TPR-like_helical_dom_sf"/>
</dbReference>
<evidence type="ECO:0000313" key="10">
    <source>
        <dbReference type="Proteomes" id="UP001303760"/>
    </source>
</evidence>
<dbReference type="Pfam" id="PF13424">
    <property type="entry name" value="TPR_12"/>
    <property type="match status" value="1"/>
</dbReference>
<evidence type="ECO:0000256" key="3">
    <source>
        <dbReference type="ARBA" id="ARBA00004370"/>
    </source>
</evidence>
<dbReference type="SUPFAM" id="SSF52540">
    <property type="entry name" value="P-loop containing nucleoside triphosphate hydrolases"/>
    <property type="match status" value="1"/>
</dbReference>
<sequence length="932" mass="103852">MSSSRSSRWSRMLHWPRSRSSSTPRPSPQSSASPEASAPQARTTSAAPAAASDPCPQGLEIVAEGIDPTVDIVAVHGLNGHRDKTWTASNGVHWLRDLLPHDIPHARIFCWGYDANTHASSRVSCQYLYDHARTLISDLCRKRKLSDSMERPILFVAHSLGGIVVKSALIHSDAARRGALEEHHSIKVSTYGVVFMGTPHQGGNGVQLGRLLVNVASLFVAADDRILRHLERDSEWLQQQLGQYGPISGDFATKFAFEEYETPTAFGRSIMVVPRSSAVVPGQADAEPIVIHADHTNMVRYTSREHGGYNIISEHLQIMVSAAPEEIRRRWESERRADEARLGGSSAAFAIGFSLSEVSEVHHFVAREEELAGIHKVLGEGGGRRIAVVHGLGGMGKTQLAAAYAKRHRKDYSAVFWMNARDETSLRQGFARVADRIFREHPSVVYIRNAVESCDLHEAVQAVKRWLDNSKNNRWLVIYDNYDNPRLGGGGNGEPNTGRSREMKGDGDANAAKGYDIRPFLPDAHHGAILITTRSSRVTVGHRIPLGKLKNLEDSFEILDHSSNRHGLRKDAAAVQLARELDGLPLALATAGAYLNNVATTFAEYLEMYRDSWLRLQKTTPGLLSYEDRALYSTWDISYAHVEQQNTTSARLLRLWAYFGNEDLWFELLLRGRSSGPQWFRELTRDVLSFTEAVRVLCDYGLVEADTSSDEPGTASRGYGMHGCVHSWTVHVLNEVRSIEMAQLAMRCVGLHVPADTERGYWVVQRRLMQHADRCSKMMMDGISVMEADEWILHGLGYLFSNQGRLSDAETMYARALRGYEKALGPEHTSTLSTVNNLGLLYTDQGRHSDAEAMYERALRGYEKALGSENVNLYIPALNTIQSLAILHIQLRNIAKARGLYMRCQAGVEAVFGVQHHRYQDVTRDLASLDEC</sequence>
<proteinExistence type="predicted"/>
<dbReference type="AlphaFoldDB" id="A0AAN7C0L5"/>
<protein>
    <submittedName>
        <fullName evidence="9">Uncharacterized protein</fullName>
    </submittedName>
</protein>
<evidence type="ECO:0000313" key="9">
    <source>
        <dbReference type="EMBL" id="KAK4233020.1"/>
    </source>
</evidence>
<keyword evidence="5" id="KW-0496">Mitochondrion</keyword>
<dbReference type="GO" id="GO:0005783">
    <property type="term" value="C:endoplasmic reticulum"/>
    <property type="evidence" value="ECO:0007669"/>
    <property type="project" value="UniProtKB-SubCell"/>
</dbReference>
<name>A0AAN7C0L5_9PEZI</name>
<dbReference type="SUPFAM" id="SSF48452">
    <property type="entry name" value="TPR-like"/>
    <property type="match status" value="1"/>
</dbReference>
<organism evidence="9 10">
    <name type="scientific">Achaetomium macrosporum</name>
    <dbReference type="NCBI Taxonomy" id="79813"/>
    <lineage>
        <taxon>Eukaryota</taxon>
        <taxon>Fungi</taxon>
        <taxon>Dikarya</taxon>
        <taxon>Ascomycota</taxon>
        <taxon>Pezizomycotina</taxon>
        <taxon>Sordariomycetes</taxon>
        <taxon>Sordariomycetidae</taxon>
        <taxon>Sordariales</taxon>
        <taxon>Chaetomiaceae</taxon>
        <taxon>Achaetomium</taxon>
    </lineage>
</organism>
<keyword evidence="7" id="KW-0802">TPR repeat</keyword>
<keyword evidence="10" id="KW-1185">Reference proteome</keyword>
<reference evidence="9" key="1">
    <citation type="journal article" date="2023" name="Mol. Phylogenet. Evol.">
        <title>Genome-scale phylogeny and comparative genomics of the fungal order Sordariales.</title>
        <authorList>
            <person name="Hensen N."/>
            <person name="Bonometti L."/>
            <person name="Westerberg I."/>
            <person name="Brannstrom I.O."/>
            <person name="Guillou S."/>
            <person name="Cros-Aarteil S."/>
            <person name="Calhoun S."/>
            <person name="Haridas S."/>
            <person name="Kuo A."/>
            <person name="Mondo S."/>
            <person name="Pangilinan J."/>
            <person name="Riley R."/>
            <person name="LaButti K."/>
            <person name="Andreopoulos B."/>
            <person name="Lipzen A."/>
            <person name="Chen C."/>
            <person name="Yan M."/>
            <person name="Daum C."/>
            <person name="Ng V."/>
            <person name="Clum A."/>
            <person name="Steindorff A."/>
            <person name="Ohm R.A."/>
            <person name="Martin F."/>
            <person name="Silar P."/>
            <person name="Natvig D.O."/>
            <person name="Lalanne C."/>
            <person name="Gautier V."/>
            <person name="Ament-Velasquez S.L."/>
            <person name="Kruys A."/>
            <person name="Hutchinson M.I."/>
            <person name="Powell A.J."/>
            <person name="Barry K."/>
            <person name="Miller A.N."/>
            <person name="Grigoriev I.V."/>
            <person name="Debuchy R."/>
            <person name="Gladieux P."/>
            <person name="Hiltunen Thoren M."/>
            <person name="Johannesson H."/>
        </authorList>
    </citation>
    <scope>NUCLEOTIDE SEQUENCE</scope>
    <source>
        <strain evidence="9">CBS 532.94</strain>
    </source>
</reference>
<gene>
    <name evidence="9" type="ORF">C8A03DRAFT_39302</name>
</gene>
<reference evidence="9" key="2">
    <citation type="submission" date="2023-05" db="EMBL/GenBank/DDBJ databases">
        <authorList>
            <consortium name="Lawrence Berkeley National Laboratory"/>
            <person name="Steindorff A."/>
            <person name="Hensen N."/>
            <person name="Bonometti L."/>
            <person name="Westerberg I."/>
            <person name="Brannstrom I.O."/>
            <person name="Guillou S."/>
            <person name="Cros-Aarteil S."/>
            <person name="Calhoun S."/>
            <person name="Haridas S."/>
            <person name="Kuo A."/>
            <person name="Mondo S."/>
            <person name="Pangilinan J."/>
            <person name="Riley R."/>
            <person name="Labutti K."/>
            <person name="Andreopoulos B."/>
            <person name="Lipzen A."/>
            <person name="Chen C."/>
            <person name="Yanf M."/>
            <person name="Daum C."/>
            <person name="Ng V."/>
            <person name="Clum A."/>
            <person name="Ohm R."/>
            <person name="Martin F."/>
            <person name="Silar P."/>
            <person name="Natvig D."/>
            <person name="Lalanne C."/>
            <person name="Gautier V."/>
            <person name="Ament-Velasquez S.L."/>
            <person name="Kruys A."/>
            <person name="Hutchinson M.I."/>
            <person name="Powell A.J."/>
            <person name="Barry K."/>
            <person name="Miller A.N."/>
            <person name="Grigoriev I.V."/>
            <person name="Debuchy R."/>
            <person name="Gladieux P."/>
            <person name="Thoren M.H."/>
            <person name="Johannesson H."/>
        </authorList>
    </citation>
    <scope>NUCLEOTIDE SEQUENCE</scope>
    <source>
        <strain evidence="9">CBS 532.94</strain>
    </source>
</reference>
<dbReference type="Gene3D" id="1.25.40.10">
    <property type="entry name" value="Tetratricopeptide repeat domain"/>
    <property type="match status" value="1"/>
</dbReference>
<dbReference type="InterPro" id="IPR027417">
    <property type="entry name" value="P-loop_NTPase"/>
</dbReference>
<dbReference type="InterPro" id="IPR029058">
    <property type="entry name" value="AB_hydrolase_fold"/>
</dbReference>
<evidence type="ECO:0000256" key="7">
    <source>
        <dbReference type="PROSITE-ProRule" id="PRU00339"/>
    </source>
</evidence>
<keyword evidence="6" id="KW-0472">Membrane</keyword>
<evidence type="ECO:0000256" key="6">
    <source>
        <dbReference type="ARBA" id="ARBA00023136"/>
    </source>
</evidence>
<dbReference type="PANTHER" id="PTHR48182">
    <property type="entry name" value="PROTEIN SERAC1"/>
    <property type="match status" value="1"/>
</dbReference>
<dbReference type="Proteomes" id="UP001303760">
    <property type="component" value="Unassembled WGS sequence"/>
</dbReference>
<feature type="compositionally biased region" description="Low complexity" evidence="8">
    <location>
        <begin position="1"/>
        <end position="10"/>
    </location>
</feature>
<evidence type="ECO:0000256" key="8">
    <source>
        <dbReference type="SAM" id="MobiDB-lite"/>
    </source>
</evidence>
<dbReference type="PANTHER" id="PTHR48182:SF2">
    <property type="entry name" value="PROTEIN SERAC1"/>
    <property type="match status" value="1"/>
</dbReference>
<dbReference type="GO" id="GO:0005739">
    <property type="term" value="C:mitochondrion"/>
    <property type="evidence" value="ECO:0007669"/>
    <property type="project" value="UniProtKB-SubCell"/>
</dbReference>
<dbReference type="EMBL" id="MU860707">
    <property type="protein sequence ID" value="KAK4233020.1"/>
    <property type="molecule type" value="Genomic_DNA"/>
</dbReference>
<feature type="compositionally biased region" description="Low complexity" evidence="8">
    <location>
        <begin position="18"/>
        <end position="52"/>
    </location>
</feature>
<dbReference type="PRINTS" id="PR00364">
    <property type="entry name" value="DISEASERSIST"/>
</dbReference>
<keyword evidence="4" id="KW-0256">Endoplasmic reticulum</keyword>
<dbReference type="PROSITE" id="PS50005">
    <property type="entry name" value="TPR"/>
    <property type="match status" value="1"/>
</dbReference>
<dbReference type="SUPFAM" id="SSF53474">
    <property type="entry name" value="alpha/beta-Hydrolases"/>
    <property type="match status" value="1"/>
</dbReference>
<evidence type="ECO:0000256" key="4">
    <source>
        <dbReference type="ARBA" id="ARBA00022824"/>
    </source>
</evidence>
<accession>A0AAN7C0L5</accession>
<evidence type="ECO:0000256" key="1">
    <source>
        <dbReference type="ARBA" id="ARBA00004173"/>
    </source>
</evidence>
<dbReference type="GO" id="GO:0016020">
    <property type="term" value="C:membrane"/>
    <property type="evidence" value="ECO:0007669"/>
    <property type="project" value="UniProtKB-SubCell"/>
</dbReference>
<comment type="caution">
    <text evidence="9">The sequence shown here is derived from an EMBL/GenBank/DDBJ whole genome shotgun (WGS) entry which is preliminary data.</text>
</comment>
<feature type="repeat" description="TPR" evidence="7">
    <location>
        <begin position="832"/>
        <end position="865"/>
    </location>
</feature>
<evidence type="ECO:0000256" key="2">
    <source>
        <dbReference type="ARBA" id="ARBA00004240"/>
    </source>
</evidence>
<dbReference type="Gene3D" id="3.40.50.1820">
    <property type="entry name" value="alpha/beta hydrolase"/>
    <property type="match status" value="1"/>
</dbReference>
<dbReference type="InterPro" id="IPR052374">
    <property type="entry name" value="SERAC1"/>
</dbReference>